<proteinExistence type="predicted"/>
<dbReference type="Gene3D" id="3.40.50.10600">
    <property type="entry name" value="SpoIIaa-like domains"/>
    <property type="match status" value="1"/>
</dbReference>
<dbReference type="RefSeq" id="WP_152098973.1">
    <property type="nucleotide sequence ID" value="NZ_AP021861.1"/>
</dbReference>
<dbReference type="InterPro" id="IPR038396">
    <property type="entry name" value="SpoIIAA-like_sf"/>
</dbReference>
<dbReference type="InterPro" id="IPR021866">
    <property type="entry name" value="SpoIIAA-like"/>
</dbReference>
<evidence type="ECO:0000313" key="1">
    <source>
        <dbReference type="EMBL" id="BBO33128.1"/>
    </source>
</evidence>
<evidence type="ECO:0000313" key="2">
    <source>
        <dbReference type="Proteomes" id="UP000326837"/>
    </source>
</evidence>
<dbReference type="Proteomes" id="UP000326837">
    <property type="component" value="Chromosome"/>
</dbReference>
<protein>
    <recommendedName>
        <fullName evidence="3">STAS/SEC14 domain-containing protein</fullName>
    </recommendedName>
</protein>
<dbReference type="KEGG" id="lpav:PLANPX_2740"/>
<accession>A0A5K7X9A4</accession>
<evidence type="ECO:0008006" key="3">
    <source>
        <dbReference type="Google" id="ProtNLM"/>
    </source>
</evidence>
<dbReference type="SUPFAM" id="SSF52091">
    <property type="entry name" value="SpoIIaa-like"/>
    <property type="match status" value="1"/>
</dbReference>
<keyword evidence="2" id="KW-1185">Reference proteome</keyword>
<dbReference type="InterPro" id="IPR036513">
    <property type="entry name" value="STAS_dom_sf"/>
</dbReference>
<organism evidence="1 2">
    <name type="scientific">Lacipirellula parvula</name>
    <dbReference type="NCBI Taxonomy" id="2650471"/>
    <lineage>
        <taxon>Bacteria</taxon>
        <taxon>Pseudomonadati</taxon>
        <taxon>Planctomycetota</taxon>
        <taxon>Planctomycetia</taxon>
        <taxon>Pirellulales</taxon>
        <taxon>Lacipirellulaceae</taxon>
        <taxon>Lacipirellula</taxon>
    </lineage>
</organism>
<dbReference type="AlphaFoldDB" id="A0A5K7X9A4"/>
<dbReference type="Pfam" id="PF11964">
    <property type="entry name" value="SpoIIAA-like"/>
    <property type="match status" value="1"/>
</dbReference>
<gene>
    <name evidence="1" type="ORF">PLANPX_2740</name>
</gene>
<reference evidence="2" key="1">
    <citation type="submission" date="2019-10" db="EMBL/GenBank/DDBJ databases">
        <title>Lacipirellula parvula gen. nov., sp. nov., representing a lineage of planctomycetes widespread in freshwater anoxic habitats, and description of the family Lacipirellulaceae.</title>
        <authorList>
            <person name="Dedysh S.N."/>
            <person name="Kulichevskaya I.S."/>
            <person name="Beletsky A.V."/>
            <person name="Rakitin A.L."/>
            <person name="Mardanov A.V."/>
            <person name="Ivanova A.A."/>
            <person name="Saltykova V.X."/>
            <person name="Rijpstra W.I.C."/>
            <person name="Sinninghe Damste J.S."/>
            <person name="Ravin N.V."/>
        </authorList>
    </citation>
    <scope>NUCLEOTIDE SEQUENCE [LARGE SCALE GENOMIC DNA]</scope>
    <source>
        <strain evidence="2">PX69</strain>
    </source>
</reference>
<name>A0A5K7X9A4_9BACT</name>
<sequence>MVEAIPTGHEQVLGFKMSGKLHDGDYKFFVPQVEAAVAQFGKVRMLAQFHDFHGWDLHALWDDIKFSTKECTHIERIALVGEKTWEKYMAKVCKPFTLAKIEYFDAADIEKAKAWLAEGV</sequence>
<dbReference type="EMBL" id="AP021861">
    <property type="protein sequence ID" value="BBO33128.1"/>
    <property type="molecule type" value="Genomic_DNA"/>
</dbReference>